<keyword evidence="2" id="KW-1185">Reference proteome</keyword>
<dbReference type="Proteomes" id="UP000625711">
    <property type="component" value="Unassembled WGS sequence"/>
</dbReference>
<name>A0A834HXN4_RHYFE</name>
<feature type="non-terminal residue" evidence="1">
    <location>
        <position position="1"/>
    </location>
</feature>
<dbReference type="AlphaFoldDB" id="A0A834HXN4"/>
<proteinExistence type="predicted"/>
<dbReference type="OrthoDB" id="6250271at2759"/>
<dbReference type="EMBL" id="JAACXV010021331">
    <property type="protein sequence ID" value="KAF7263457.1"/>
    <property type="molecule type" value="Genomic_DNA"/>
</dbReference>
<evidence type="ECO:0000313" key="1">
    <source>
        <dbReference type="EMBL" id="KAF7263457.1"/>
    </source>
</evidence>
<evidence type="ECO:0000313" key="2">
    <source>
        <dbReference type="Proteomes" id="UP000625711"/>
    </source>
</evidence>
<protein>
    <submittedName>
        <fullName evidence="1">Uncharacterized protein</fullName>
    </submittedName>
</protein>
<organism evidence="1 2">
    <name type="scientific">Rhynchophorus ferrugineus</name>
    <name type="common">Red palm weevil</name>
    <name type="synonym">Curculio ferrugineus</name>
    <dbReference type="NCBI Taxonomy" id="354439"/>
    <lineage>
        <taxon>Eukaryota</taxon>
        <taxon>Metazoa</taxon>
        <taxon>Ecdysozoa</taxon>
        <taxon>Arthropoda</taxon>
        <taxon>Hexapoda</taxon>
        <taxon>Insecta</taxon>
        <taxon>Pterygota</taxon>
        <taxon>Neoptera</taxon>
        <taxon>Endopterygota</taxon>
        <taxon>Coleoptera</taxon>
        <taxon>Polyphaga</taxon>
        <taxon>Cucujiformia</taxon>
        <taxon>Curculionidae</taxon>
        <taxon>Dryophthorinae</taxon>
        <taxon>Rhynchophorus</taxon>
    </lineage>
</organism>
<reference evidence="1" key="1">
    <citation type="submission" date="2020-08" db="EMBL/GenBank/DDBJ databases">
        <title>Genome sequencing and assembly of the red palm weevil Rhynchophorus ferrugineus.</title>
        <authorList>
            <person name="Dias G.B."/>
            <person name="Bergman C.M."/>
            <person name="Manee M."/>
        </authorList>
    </citation>
    <scope>NUCLEOTIDE SEQUENCE</scope>
    <source>
        <strain evidence="1">AA-2017</strain>
        <tissue evidence="1">Whole larva</tissue>
    </source>
</reference>
<gene>
    <name evidence="1" type="ORF">GWI33_002267</name>
</gene>
<accession>A0A834HXN4</accession>
<comment type="caution">
    <text evidence="1">The sequence shown here is derived from an EMBL/GenBank/DDBJ whole genome shotgun (WGS) entry which is preliminary data.</text>
</comment>
<sequence length="140" mass="16139">LCDVENGASNIILDIEESQGSSISQETTPREIPIVGEPNVDIFLELSFPKGPPLFFLNEKRLQLLAPIDRDENNLSHIVFQKDADWKKRKKISFLMMLYLNFTQKLLVLLIRPGICLNSSICVEPAWVEEIRKRDSWKKL</sequence>